<dbReference type="Proteomes" id="UP000823775">
    <property type="component" value="Unassembled WGS sequence"/>
</dbReference>
<name>A0ABS8RVZ1_DATST</name>
<feature type="compositionally biased region" description="Basic and acidic residues" evidence="1">
    <location>
        <begin position="76"/>
        <end position="95"/>
    </location>
</feature>
<gene>
    <name evidence="2" type="ORF">HAX54_009259</name>
</gene>
<evidence type="ECO:0000313" key="2">
    <source>
        <dbReference type="EMBL" id="MCD7450991.1"/>
    </source>
</evidence>
<feature type="compositionally biased region" description="Basic and acidic residues" evidence="1">
    <location>
        <begin position="103"/>
        <end position="113"/>
    </location>
</feature>
<feature type="region of interest" description="Disordered" evidence="1">
    <location>
        <begin position="1"/>
        <end position="49"/>
    </location>
</feature>
<dbReference type="EMBL" id="JACEIK010000150">
    <property type="protein sequence ID" value="MCD7450991.1"/>
    <property type="molecule type" value="Genomic_DNA"/>
</dbReference>
<organism evidence="2 3">
    <name type="scientific">Datura stramonium</name>
    <name type="common">Jimsonweed</name>
    <name type="synonym">Common thornapple</name>
    <dbReference type="NCBI Taxonomy" id="4076"/>
    <lineage>
        <taxon>Eukaryota</taxon>
        <taxon>Viridiplantae</taxon>
        <taxon>Streptophyta</taxon>
        <taxon>Embryophyta</taxon>
        <taxon>Tracheophyta</taxon>
        <taxon>Spermatophyta</taxon>
        <taxon>Magnoliopsida</taxon>
        <taxon>eudicotyledons</taxon>
        <taxon>Gunneridae</taxon>
        <taxon>Pentapetalae</taxon>
        <taxon>asterids</taxon>
        <taxon>lamiids</taxon>
        <taxon>Solanales</taxon>
        <taxon>Solanaceae</taxon>
        <taxon>Solanoideae</taxon>
        <taxon>Datureae</taxon>
        <taxon>Datura</taxon>
    </lineage>
</organism>
<reference evidence="2 3" key="1">
    <citation type="journal article" date="2021" name="BMC Genomics">
        <title>Datura genome reveals duplications of psychoactive alkaloid biosynthetic genes and high mutation rate following tissue culture.</title>
        <authorList>
            <person name="Rajewski A."/>
            <person name="Carter-House D."/>
            <person name="Stajich J."/>
            <person name="Litt A."/>
        </authorList>
    </citation>
    <scope>NUCLEOTIDE SEQUENCE [LARGE SCALE GENOMIC DNA]</scope>
    <source>
        <strain evidence="2">AR-01</strain>
    </source>
</reference>
<feature type="compositionally biased region" description="Basic and acidic residues" evidence="1">
    <location>
        <begin position="24"/>
        <end position="42"/>
    </location>
</feature>
<comment type="caution">
    <text evidence="2">The sequence shown here is derived from an EMBL/GenBank/DDBJ whole genome shotgun (WGS) entry which is preliminary data.</text>
</comment>
<accession>A0ABS8RVZ1</accession>
<protein>
    <submittedName>
        <fullName evidence="2">Uncharacterized protein</fullName>
    </submittedName>
</protein>
<keyword evidence="3" id="KW-1185">Reference proteome</keyword>
<evidence type="ECO:0000313" key="3">
    <source>
        <dbReference type="Proteomes" id="UP000823775"/>
    </source>
</evidence>
<feature type="compositionally biased region" description="Basic and acidic residues" evidence="1">
    <location>
        <begin position="1"/>
        <end position="12"/>
    </location>
</feature>
<feature type="region of interest" description="Disordered" evidence="1">
    <location>
        <begin position="76"/>
        <end position="132"/>
    </location>
</feature>
<sequence length="163" mass="18328">MCAFHREEEAYFHSKSSGSSRAGDAFREGKELRPSQESESMARGRKLSWTEEVEANLELGGKSSIWINLISQRHSEEVCREREVPPPAQKKHDEGQQQNQCTMDKDKGKDIQSHDPAVTSVGDGSQQKVDKEDILLERTNLSAPTRDTSVVKNEWITSLNASK</sequence>
<proteinExistence type="predicted"/>
<evidence type="ECO:0000256" key="1">
    <source>
        <dbReference type="SAM" id="MobiDB-lite"/>
    </source>
</evidence>